<keyword evidence="2" id="KW-0472">Membrane</keyword>
<feature type="non-terminal residue" evidence="3">
    <location>
        <position position="1"/>
    </location>
</feature>
<feature type="compositionally biased region" description="Basic and acidic residues" evidence="1">
    <location>
        <begin position="7"/>
        <end position="19"/>
    </location>
</feature>
<evidence type="ECO:0000256" key="1">
    <source>
        <dbReference type="SAM" id="MobiDB-lite"/>
    </source>
</evidence>
<dbReference type="AlphaFoldDB" id="A0A8H3I1C7"/>
<dbReference type="Proteomes" id="UP000663827">
    <property type="component" value="Unassembled WGS sequence"/>
</dbReference>
<name>A0A8H3I1C7_9AGAM</name>
<evidence type="ECO:0000256" key="2">
    <source>
        <dbReference type="SAM" id="Phobius"/>
    </source>
</evidence>
<gene>
    <name evidence="3" type="ORF">RDB_LOCUS94031</name>
</gene>
<sequence length="90" mass="10208">MNTSQQEHSRLLTENHDDTLESPDLPEPYEDVQTLSRHPKYYRRIITVVCIANASVIAAFRVVYPFINQMVVELGIAKSSDSAGYYSGLF</sequence>
<keyword evidence="2" id="KW-0812">Transmembrane</keyword>
<accession>A0A8H3I1C7</accession>
<comment type="caution">
    <text evidence="3">The sequence shown here is derived from an EMBL/GenBank/DDBJ whole genome shotgun (WGS) entry which is preliminary data.</text>
</comment>
<proteinExistence type="predicted"/>
<reference evidence="3" key="1">
    <citation type="submission" date="2021-01" db="EMBL/GenBank/DDBJ databases">
        <authorList>
            <person name="Kaushik A."/>
        </authorList>
    </citation>
    <scope>NUCLEOTIDE SEQUENCE</scope>
    <source>
        <strain evidence="3">AG5</strain>
    </source>
</reference>
<evidence type="ECO:0000313" key="3">
    <source>
        <dbReference type="EMBL" id="CAE7155984.1"/>
    </source>
</evidence>
<evidence type="ECO:0000313" key="4">
    <source>
        <dbReference type="Proteomes" id="UP000663827"/>
    </source>
</evidence>
<feature type="transmembrane region" description="Helical" evidence="2">
    <location>
        <begin position="45"/>
        <end position="64"/>
    </location>
</feature>
<feature type="region of interest" description="Disordered" evidence="1">
    <location>
        <begin position="1"/>
        <end position="30"/>
    </location>
</feature>
<dbReference type="EMBL" id="CAJNJQ010001951">
    <property type="protein sequence ID" value="CAE7155984.1"/>
    <property type="molecule type" value="Genomic_DNA"/>
</dbReference>
<keyword evidence="2" id="KW-1133">Transmembrane helix</keyword>
<protein>
    <submittedName>
        <fullName evidence="3">Uncharacterized protein</fullName>
    </submittedName>
</protein>
<organism evidence="3 4">
    <name type="scientific">Rhizoctonia solani</name>
    <dbReference type="NCBI Taxonomy" id="456999"/>
    <lineage>
        <taxon>Eukaryota</taxon>
        <taxon>Fungi</taxon>
        <taxon>Dikarya</taxon>
        <taxon>Basidiomycota</taxon>
        <taxon>Agaricomycotina</taxon>
        <taxon>Agaricomycetes</taxon>
        <taxon>Cantharellales</taxon>
        <taxon>Ceratobasidiaceae</taxon>
        <taxon>Rhizoctonia</taxon>
    </lineage>
</organism>